<organism evidence="4 5">
    <name type="scientific">Amniculicola lignicola CBS 123094</name>
    <dbReference type="NCBI Taxonomy" id="1392246"/>
    <lineage>
        <taxon>Eukaryota</taxon>
        <taxon>Fungi</taxon>
        <taxon>Dikarya</taxon>
        <taxon>Ascomycota</taxon>
        <taxon>Pezizomycotina</taxon>
        <taxon>Dothideomycetes</taxon>
        <taxon>Pleosporomycetidae</taxon>
        <taxon>Pleosporales</taxon>
        <taxon>Amniculicolaceae</taxon>
        <taxon>Amniculicola</taxon>
    </lineage>
</organism>
<feature type="transmembrane region" description="Helical" evidence="2">
    <location>
        <begin position="51"/>
        <end position="79"/>
    </location>
</feature>
<reference evidence="4" key="1">
    <citation type="journal article" date="2020" name="Stud. Mycol.">
        <title>101 Dothideomycetes genomes: a test case for predicting lifestyles and emergence of pathogens.</title>
        <authorList>
            <person name="Haridas S."/>
            <person name="Albert R."/>
            <person name="Binder M."/>
            <person name="Bloem J."/>
            <person name="Labutti K."/>
            <person name="Salamov A."/>
            <person name="Andreopoulos B."/>
            <person name="Baker S."/>
            <person name="Barry K."/>
            <person name="Bills G."/>
            <person name="Bluhm B."/>
            <person name="Cannon C."/>
            <person name="Castanera R."/>
            <person name="Culley D."/>
            <person name="Daum C."/>
            <person name="Ezra D."/>
            <person name="Gonzalez J."/>
            <person name="Henrissat B."/>
            <person name="Kuo A."/>
            <person name="Liang C."/>
            <person name="Lipzen A."/>
            <person name="Lutzoni F."/>
            <person name="Magnuson J."/>
            <person name="Mondo S."/>
            <person name="Nolan M."/>
            <person name="Ohm R."/>
            <person name="Pangilinan J."/>
            <person name="Park H.-J."/>
            <person name="Ramirez L."/>
            <person name="Alfaro M."/>
            <person name="Sun H."/>
            <person name="Tritt A."/>
            <person name="Yoshinaga Y."/>
            <person name="Zwiers L.-H."/>
            <person name="Turgeon B."/>
            <person name="Goodwin S."/>
            <person name="Spatafora J."/>
            <person name="Crous P."/>
            <person name="Grigoriev I."/>
        </authorList>
    </citation>
    <scope>NUCLEOTIDE SEQUENCE</scope>
    <source>
        <strain evidence="4">CBS 123094</strain>
    </source>
</reference>
<feature type="transmembrane region" description="Helical" evidence="2">
    <location>
        <begin position="155"/>
        <end position="180"/>
    </location>
</feature>
<proteinExistence type="predicted"/>
<feature type="domain" description="DUF7703" evidence="3">
    <location>
        <begin position="52"/>
        <end position="316"/>
    </location>
</feature>
<keyword evidence="2" id="KW-0472">Membrane</keyword>
<feature type="region of interest" description="Disordered" evidence="1">
    <location>
        <begin position="340"/>
        <end position="368"/>
    </location>
</feature>
<feature type="transmembrane region" description="Helical" evidence="2">
    <location>
        <begin position="119"/>
        <end position="143"/>
    </location>
</feature>
<protein>
    <recommendedName>
        <fullName evidence="3">DUF7703 domain-containing protein</fullName>
    </recommendedName>
</protein>
<evidence type="ECO:0000256" key="2">
    <source>
        <dbReference type="SAM" id="Phobius"/>
    </source>
</evidence>
<feature type="transmembrane region" description="Helical" evidence="2">
    <location>
        <begin position="262"/>
        <end position="287"/>
    </location>
</feature>
<keyword evidence="2" id="KW-1133">Transmembrane helix</keyword>
<keyword evidence="5" id="KW-1185">Reference proteome</keyword>
<evidence type="ECO:0000256" key="1">
    <source>
        <dbReference type="SAM" id="MobiDB-lite"/>
    </source>
</evidence>
<dbReference type="AlphaFoldDB" id="A0A6A5WC18"/>
<evidence type="ECO:0000313" key="5">
    <source>
        <dbReference type="Proteomes" id="UP000799779"/>
    </source>
</evidence>
<dbReference type="Proteomes" id="UP000799779">
    <property type="component" value="Unassembled WGS sequence"/>
</dbReference>
<name>A0A6A5WC18_9PLEO</name>
<evidence type="ECO:0000259" key="3">
    <source>
        <dbReference type="Pfam" id="PF24802"/>
    </source>
</evidence>
<accession>A0A6A5WC18</accession>
<sequence>MWRTWLIVSINSMVSPSTTFSAVEVRASSTRLPKIQDMAEGGITGSYDGHSLSLMIIIAFLIGLAIYNAIELLLLVFITFQRYRGLYFWSLIVAGVGIIPYSLGFLIKFFRLVNPDDDPVYLPVVMLTIGWYMMITGQSVVLWSRLHLVTNSRCVLRYTLWMIIFDAIILHIPTTVLTFGSNSNNFSDYRLRQFVKGYMVMERIQMVGFALQEGVLSAIYIKETSRLLQLSQAIKSDTSIIEETASNTHLKSHHVRKTMVELLAINAIIIIMDCVLLSVEFANLYLIQTVLKGAVYSIKLKLEFAVLSRLVQLVRSQSEVEEHSLALGLTLSKTTSRGTLTRPGLRGSITGSGGGSVSGPVRQSSHPGAWPDFVDPSKVMMDFRHAESMEMKKAREVGIEEEDQFEEIEGGRWKKRKGHGRRESWIEEEMDRYHIG</sequence>
<dbReference type="PANTHER" id="PTHR37013:SF3">
    <property type="entry name" value="INTEGRAL MEMBRANE PROTEIN (AFU_ORTHOLOGUE AFUA_1G05950)"/>
    <property type="match status" value="1"/>
</dbReference>
<feature type="transmembrane region" description="Helical" evidence="2">
    <location>
        <begin position="86"/>
        <end position="107"/>
    </location>
</feature>
<dbReference type="EMBL" id="ML977644">
    <property type="protein sequence ID" value="KAF1995166.1"/>
    <property type="molecule type" value="Genomic_DNA"/>
</dbReference>
<gene>
    <name evidence="4" type="ORF">P154DRAFT_350206</name>
</gene>
<keyword evidence="2" id="KW-0812">Transmembrane</keyword>
<dbReference type="OrthoDB" id="405906at2759"/>
<dbReference type="Pfam" id="PF24802">
    <property type="entry name" value="DUF7703"/>
    <property type="match status" value="1"/>
</dbReference>
<evidence type="ECO:0000313" key="4">
    <source>
        <dbReference type="EMBL" id="KAF1995166.1"/>
    </source>
</evidence>
<feature type="transmembrane region" description="Helical" evidence="2">
    <location>
        <begin position="200"/>
        <end position="221"/>
    </location>
</feature>
<dbReference type="InterPro" id="IPR056120">
    <property type="entry name" value="DUF7703"/>
</dbReference>
<dbReference type="PANTHER" id="PTHR37013">
    <property type="entry name" value="INTEGRAL MEMBRANE PROTEIN (AFU_ORTHOLOGUE AFUA_1G05950)-RELATED"/>
    <property type="match status" value="1"/>
</dbReference>